<keyword evidence="1" id="KW-1133">Transmembrane helix</keyword>
<keyword evidence="1" id="KW-0812">Transmembrane</keyword>
<keyword evidence="1" id="KW-0472">Membrane</keyword>
<proteinExistence type="predicted"/>
<name>A0A1F5H6G1_9BACT</name>
<evidence type="ECO:0000313" key="2">
    <source>
        <dbReference type="EMBL" id="OGD99657.1"/>
    </source>
</evidence>
<feature type="transmembrane region" description="Helical" evidence="1">
    <location>
        <begin position="281"/>
        <end position="305"/>
    </location>
</feature>
<reference evidence="2 3" key="1">
    <citation type="journal article" date="2016" name="Nat. Commun.">
        <title>Thousands of microbial genomes shed light on interconnected biogeochemical processes in an aquifer system.</title>
        <authorList>
            <person name="Anantharaman K."/>
            <person name="Brown C.T."/>
            <person name="Hug L.A."/>
            <person name="Sharon I."/>
            <person name="Castelle C.J."/>
            <person name="Probst A.J."/>
            <person name="Thomas B.C."/>
            <person name="Singh A."/>
            <person name="Wilkins M.J."/>
            <person name="Karaoz U."/>
            <person name="Brodie E.L."/>
            <person name="Williams K.H."/>
            <person name="Hubbard S.S."/>
            <person name="Banfield J.F."/>
        </authorList>
    </citation>
    <scope>NUCLEOTIDE SEQUENCE [LARGE SCALE GENOMIC DNA]</scope>
</reference>
<protein>
    <recommendedName>
        <fullName evidence="4">Glycosyltransferase RgtA/B/C/D-like domain-containing protein</fullName>
    </recommendedName>
</protein>
<sequence>MEKTRAAIFISLCYLLFTFGYVESRGFYHVGELIILIATYFLVTLFYFKPQFLSSLNIPSDKHSQIFILILIMIVNIAQVGANLGDSAQTNWLVFSAANRTLAGFSLVIGLTYFFKKLPQLFVKHRLLLLIFCAAIIRLFSIFSSPNPPTDIFYILRDGPKLLFRGINPYELNYPSPYGVYIPTIVFHYGPLAPFVFLPSSAIFNDPRFTLILVDLLAAFVIYRLGRHLKVDDQITKLLVIIYLFHPFFGFMTEHAWPEPLSTLFLLLAVYFTITRRQSILVGTFLGFILSIKSVYVLPLVTYLANTRAKFYQFLLAIGIPIALSAPFLLANRQLFLDRTQIYVTNPEKIATVLAPTNISLSISAVILKYTHIMLPTAAVVIPGLAISFLSILKKSPNVSFALLSTFIVFFTLFMLGPFVFLYNFAFLGNILLISILLFSAKDKI</sequence>
<feature type="transmembrane region" description="Helical" evidence="1">
    <location>
        <begin position="235"/>
        <end position="251"/>
    </location>
</feature>
<dbReference type="AlphaFoldDB" id="A0A1F5H6G1"/>
<feature type="transmembrane region" description="Helical" evidence="1">
    <location>
        <begin position="373"/>
        <end position="392"/>
    </location>
</feature>
<evidence type="ECO:0000256" key="1">
    <source>
        <dbReference type="SAM" id="Phobius"/>
    </source>
</evidence>
<dbReference type="EMBL" id="MFBT01000012">
    <property type="protein sequence ID" value="OGD99657.1"/>
    <property type="molecule type" value="Genomic_DNA"/>
</dbReference>
<feature type="transmembrane region" description="Helical" evidence="1">
    <location>
        <begin position="66"/>
        <end position="85"/>
    </location>
</feature>
<feature type="transmembrane region" description="Helical" evidence="1">
    <location>
        <begin position="311"/>
        <end position="330"/>
    </location>
</feature>
<feature type="transmembrane region" description="Helical" evidence="1">
    <location>
        <begin position="34"/>
        <end position="54"/>
    </location>
</feature>
<feature type="transmembrane region" description="Helical" evidence="1">
    <location>
        <begin position="207"/>
        <end position="223"/>
    </location>
</feature>
<feature type="transmembrane region" description="Helical" evidence="1">
    <location>
        <begin position="97"/>
        <end position="115"/>
    </location>
</feature>
<dbReference type="Proteomes" id="UP000177039">
    <property type="component" value="Unassembled WGS sequence"/>
</dbReference>
<organism evidence="2 3">
    <name type="scientific">Candidatus Curtissbacteria bacterium RIFCSPLOWO2_01_FULL_42_50</name>
    <dbReference type="NCBI Taxonomy" id="1797730"/>
    <lineage>
        <taxon>Bacteria</taxon>
        <taxon>Candidatus Curtissiibacteriota</taxon>
    </lineage>
</organism>
<comment type="caution">
    <text evidence="2">The sequence shown here is derived from an EMBL/GenBank/DDBJ whole genome shotgun (WGS) entry which is preliminary data.</text>
</comment>
<evidence type="ECO:0000313" key="3">
    <source>
        <dbReference type="Proteomes" id="UP000177039"/>
    </source>
</evidence>
<feature type="transmembrane region" description="Helical" evidence="1">
    <location>
        <begin position="399"/>
        <end position="416"/>
    </location>
</feature>
<evidence type="ECO:0008006" key="4">
    <source>
        <dbReference type="Google" id="ProtNLM"/>
    </source>
</evidence>
<feature type="transmembrane region" description="Helical" evidence="1">
    <location>
        <begin position="422"/>
        <end position="441"/>
    </location>
</feature>
<gene>
    <name evidence="2" type="ORF">A3B54_03140</name>
</gene>
<accession>A0A1F5H6G1</accession>